<proteinExistence type="predicted"/>
<dbReference type="RefSeq" id="WP_200390324.1">
    <property type="nucleotide sequence ID" value="NZ_JAENIO010000004.1"/>
</dbReference>
<gene>
    <name evidence="2" type="ORF">JIN78_02345</name>
</gene>
<dbReference type="PANTHER" id="PTHR35399:SF2">
    <property type="entry name" value="DUF839 DOMAIN-CONTAINING PROTEIN"/>
    <property type="match status" value="1"/>
</dbReference>
<reference evidence="2" key="1">
    <citation type="submission" date="2021-01" db="EMBL/GenBank/DDBJ databases">
        <title>Modified the classification status of verrucomicrobia.</title>
        <authorList>
            <person name="Feng X."/>
        </authorList>
    </citation>
    <scope>NUCLEOTIDE SEQUENCE</scope>
    <source>
        <strain evidence="2">KCTC 12986</strain>
    </source>
</reference>
<dbReference type="InterPro" id="IPR008557">
    <property type="entry name" value="PhoX"/>
</dbReference>
<evidence type="ECO:0000313" key="3">
    <source>
        <dbReference type="Proteomes" id="UP000604083"/>
    </source>
</evidence>
<protein>
    <submittedName>
        <fullName evidence="2">DUF839 domain-containing protein</fullName>
    </submittedName>
</protein>
<evidence type="ECO:0000313" key="2">
    <source>
        <dbReference type="EMBL" id="MBK1832889.1"/>
    </source>
</evidence>
<dbReference type="Pfam" id="PF05787">
    <property type="entry name" value="PhoX"/>
    <property type="match status" value="1"/>
</dbReference>
<feature type="signal peptide" evidence="1">
    <location>
        <begin position="1"/>
        <end position="18"/>
    </location>
</feature>
<comment type="caution">
    <text evidence="2">The sequence shown here is derived from an EMBL/GenBank/DDBJ whole genome shotgun (WGS) entry which is preliminary data.</text>
</comment>
<evidence type="ECO:0000256" key="1">
    <source>
        <dbReference type="SAM" id="SignalP"/>
    </source>
</evidence>
<keyword evidence="3" id="KW-1185">Reference proteome</keyword>
<feature type="chain" id="PRO_5037666631" evidence="1">
    <location>
        <begin position="19"/>
        <end position="507"/>
    </location>
</feature>
<sequence>MKNVITTLTLAACATAQAGTATWFTPLTESAPVTTPNSPEELTQPWVAPEGLSQKNIVSLREVEDQVLSYGQSIVRVPDLGSNGSMIDMIAYDPSGNFLFLPHETLVGAGVSRVNLYTCETEIVFAGDTKGNMGDWSNDFGAFDPARFTPNGTVIAAEEWSGQGRVIECLNPYADREDVEIRELHSFANVSHEGINFSNKYNDTVYFVDEDHSGSIYKFVMKTPGDYTVGQTFVLSVDAFAFHGGDAALNWDGGSNRDIRTGEASWVAISDEEGNPLPGLTDAFTWTEADGRPGRTAANEVGGTPFGRPEDCEVGTLANGNEVLYFAATSENTVYSVEMMQVDIPGRWNRVGRRWVWSPAHTVDKAMVRVFASDSGTPKNEGFASTTAVINSPDNLAQDALGNIYIIEDAPNSSDTGGDIWFVRDTNNDGVGESVDHFLSLRVRGAEATGMIWNPVYPEEFVVAVQHPASTNLDEVDSGLGDAVWMFNVTNIPDQTFVHQLIQTQSR</sequence>
<name>A0A934RK36_9BACT</name>
<organism evidence="2 3">
    <name type="scientific">Roseibacillus ishigakijimensis</name>
    <dbReference type="NCBI Taxonomy" id="454146"/>
    <lineage>
        <taxon>Bacteria</taxon>
        <taxon>Pseudomonadati</taxon>
        <taxon>Verrucomicrobiota</taxon>
        <taxon>Verrucomicrobiia</taxon>
        <taxon>Verrucomicrobiales</taxon>
        <taxon>Verrucomicrobiaceae</taxon>
        <taxon>Roseibacillus</taxon>
    </lineage>
</organism>
<dbReference type="EMBL" id="JAENIO010000004">
    <property type="protein sequence ID" value="MBK1832889.1"/>
    <property type="molecule type" value="Genomic_DNA"/>
</dbReference>
<dbReference type="AlphaFoldDB" id="A0A934RK36"/>
<dbReference type="PANTHER" id="PTHR35399">
    <property type="entry name" value="SLR8030 PROTEIN"/>
    <property type="match status" value="1"/>
</dbReference>
<accession>A0A934RK36</accession>
<dbReference type="Proteomes" id="UP000604083">
    <property type="component" value="Unassembled WGS sequence"/>
</dbReference>
<keyword evidence="1" id="KW-0732">Signal</keyword>